<dbReference type="GO" id="GO:0061513">
    <property type="term" value="F:glucose 6-phosphate:phosphate antiporter activity"/>
    <property type="evidence" value="ECO:0007669"/>
    <property type="project" value="TreeGrafter"/>
</dbReference>
<evidence type="ECO:0000256" key="1">
    <source>
        <dbReference type="ARBA" id="ARBA00004127"/>
    </source>
</evidence>
<dbReference type="GO" id="GO:0035435">
    <property type="term" value="P:phosphate ion transmembrane transport"/>
    <property type="evidence" value="ECO:0007669"/>
    <property type="project" value="TreeGrafter"/>
</dbReference>
<feature type="transmembrane region" description="Helical" evidence="6">
    <location>
        <begin position="115"/>
        <end position="132"/>
    </location>
</feature>
<feature type="transmembrane region" description="Helical" evidence="6">
    <location>
        <begin position="430"/>
        <end position="453"/>
    </location>
</feature>
<comment type="caution">
    <text evidence="8">The sequence shown here is derived from an EMBL/GenBank/DDBJ whole genome shotgun (WGS) entry which is preliminary data.</text>
</comment>
<feature type="transmembrane region" description="Helical" evidence="6">
    <location>
        <begin position="152"/>
        <end position="172"/>
    </location>
</feature>
<dbReference type="InterPro" id="IPR020846">
    <property type="entry name" value="MFS_dom"/>
</dbReference>
<gene>
    <name evidence="8" type="ORF">NDN08_007521</name>
</gene>
<feature type="transmembrane region" description="Helical" evidence="6">
    <location>
        <begin position="300"/>
        <end position="319"/>
    </location>
</feature>
<feature type="transmembrane region" description="Helical" evidence="6">
    <location>
        <begin position="239"/>
        <end position="259"/>
    </location>
</feature>
<dbReference type="Proteomes" id="UP001157974">
    <property type="component" value="Unassembled WGS sequence"/>
</dbReference>
<dbReference type="Gene3D" id="1.20.1250.20">
    <property type="entry name" value="MFS general substrate transporter like domains"/>
    <property type="match status" value="2"/>
</dbReference>
<evidence type="ECO:0000256" key="5">
    <source>
        <dbReference type="ARBA" id="ARBA00023136"/>
    </source>
</evidence>
<dbReference type="PANTHER" id="PTHR43826">
    <property type="entry name" value="GLUCOSE-6-PHOSPHATE EXCHANGER SLC37A4"/>
    <property type="match status" value="1"/>
</dbReference>
<evidence type="ECO:0000313" key="9">
    <source>
        <dbReference type="Proteomes" id="UP001157974"/>
    </source>
</evidence>
<dbReference type="PIRSF" id="PIRSF002808">
    <property type="entry name" value="Hexose_phosphate_transp"/>
    <property type="match status" value="1"/>
</dbReference>
<sequence length="491" mass="53387">MEVGFTGLGGVIAPNRARVNAVHGHRREPGQPPRRRVRLAESVSSGEGKVFAESSKEVGFEIADAEISENNHLQQKGFKQWRYRVFFGLYASYVVYALTRATFTFISPTLQRQGLLSLAEIGAVASAFPMMYGGSKLISGFIADNVSPRLVLGSGMILTGLANVGLALASGFRGFGMTWALNGLVQGVGAGAVARVLTMWYTRKERGFWWAFWSTSSNFGGFLAPLVCGFLVSNFQWQAGALFPGIGAIVFGFLMIPWLRDEPEDLGYTVEHDPKGTSSNSGTAEGDEKMSYLKLLVERVLFNKTLWFLAISNCFIYFLRSGMRSWHHFYLADTQKIRVAEAAYRVSGMEIGGLLGTFSSGVVSDKVKGSRIPVMLVYLAGLAATILFVALFPKTTPLIDSLAISMLGFFVNGPQCLLGLVAAESVDRRIVATATGILGWISYLGAAISGYPISLFVNKMGWNAYLGLLFGSTIGSALFLLPVWYIATHKQ</sequence>
<feature type="transmembrane region" description="Helical" evidence="6">
    <location>
        <begin position="83"/>
        <end position="103"/>
    </location>
</feature>
<keyword evidence="3 6" id="KW-0812">Transmembrane</keyword>
<evidence type="ECO:0000313" key="8">
    <source>
        <dbReference type="EMBL" id="KAJ8907409.1"/>
    </source>
</evidence>
<comment type="similarity">
    <text evidence="2">Belongs to the major facilitator superfamily. Organophosphate:Pi antiporter (OPA) (TC 2.A.1.4) family.</text>
</comment>
<keyword evidence="4 6" id="KW-1133">Transmembrane helix</keyword>
<dbReference type="GO" id="GO:0016020">
    <property type="term" value="C:membrane"/>
    <property type="evidence" value="ECO:0007669"/>
    <property type="project" value="InterPro"/>
</dbReference>
<dbReference type="Pfam" id="PF07690">
    <property type="entry name" value="MFS_1"/>
    <property type="match status" value="1"/>
</dbReference>
<keyword evidence="9" id="KW-1185">Reference proteome</keyword>
<dbReference type="InterPro" id="IPR000849">
    <property type="entry name" value="Sugar_P_transporter"/>
</dbReference>
<evidence type="ECO:0000259" key="7">
    <source>
        <dbReference type="PROSITE" id="PS50850"/>
    </source>
</evidence>
<feature type="transmembrane region" description="Helical" evidence="6">
    <location>
        <begin position="179"/>
        <end position="201"/>
    </location>
</feature>
<evidence type="ECO:0000256" key="6">
    <source>
        <dbReference type="SAM" id="Phobius"/>
    </source>
</evidence>
<name>A0AAV8UY33_9RHOD</name>
<dbReference type="PANTHER" id="PTHR43826:SF3">
    <property type="entry name" value="GLUCOSE-6-PHOSPHATE EXCHANGER SLC37A4"/>
    <property type="match status" value="1"/>
</dbReference>
<feature type="domain" description="Major facilitator superfamily (MFS) profile" evidence="7">
    <location>
        <begin position="85"/>
        <end position="491"/>
    </location>
</feature>
<feature type="transmembrane region" description="Helical" evidence="6">
    <location>
        <begin position="207"/>
        <end position="232"/>
    </location>
</feature>
<proteinExistence type="inferred from homology"/>
<evidence type="ECO:0000256" key="3">
    <source>
        <dbReference type="ARBA" id="ARBA00022692"/>
    </source>
</evidence>
<dbReference type="GO" id="GO:0012505">
    <property type="term" value="C:endomembrane system"/>
    <property type="evidence" value="ECO:0007669"/>
    <property type="project" value="UniProtKB-SubCell"/>
</dbReference>
<dbReference type="EMBL" id="JAMWBK010000002">
    <property type="protein sequence ID" value="KAJ8907409.1"/>
    <property type="molecule type" value="Genomic_DNA"/>
</dbReference>
<dbReference type="PROSITE" id="PS50850">
    <property type="entry name" value="MFS"/>
    <property type="match status" value="1"/>
</dbReference>
<dbReference type="InterPro" id="IPR011701">
    <property type="entry name" value="MFS"/>
</dbReference>
<comment type="subcellular location">
    <subcellularLocation>
        <location evidence="1">Endomembrane system</location>
        <topology evidence="1">Multi-pass membrane protein</topology>
    </subcellularLocation>
</comment>
<feature type="transmembrane region" description="Helical" evidence="6">
    <location>
        <begin position="374"/>
        <end position="392"/>
    </location>
</feature>
<accession>A0AAV8UY33</accession>
<evidence type="ECO:0000256" key="2">
    <source>
        <dbReference type="ARBA" id="ARBA00009598"/>
    </source>
</evidence>
<dbReference type="InterPro" id="IPR036259">
    <property type="entry name" value="MFS_trans_sf"/>
</dbReference>
<feature type="transmembrane region" description="Helical" evidence="6">
    <location>
        <begin position="465"/>
        <end position="487"/>
    </location>
</feature>
<dbReference type="SUPFAM" id="SSF103473">
    <property type="entry name" value="MFS general substrate transporter"/>
    <property type="match status" value="1"/>
</dbReference>
<organism evidence="8 9">
    <name type="scientific">Rhodosorus marinus</name>
    <dbReference type="NCBI Taxonomy" id="101924"/>
    <lineage>
        <taxon>Eukaryota</taxon>
        <taxon>Rhodophyta</taxon>
        <taxon>Stylonematophyceae</taxon>
        <taxon>Stylonematales</taxon>
        <taxon>Stylonemataceae</taxon>
        <taxon>Rhodosorus</taxon>
    </lineage>
</organism>
<keyword evidence="5 6" id="KW-0472">Membrane</keyword>
<feature type="transmembrane region" description="Helical" evidence="6">
    <location>
        <begin position="404"/>
        <end position="423"/>
    </location>
</feature>
<dbReference type="AlphaFoldDB" id="A0AAV8UY33"/>
<dbReference type="InterPro" id="IPR051337">
    <property type="entry name" value="OPA_Antiporter"/>
</dbReference>
<reference evidence="8 9" key="1">
    <citation type="journal article" date="2023" name="Nat. Commun.">
        <title>Origin of minicircular mitochondrial genomes in red algae.</title>
        <authorList>
            <person name="Lee Y."/>
            <person name="Cho C.H."/>
            <person name="Lee Y.M."/>
            <person name="Park S.I."/>
            <person name="Yang J.H."/>
            <person name="West J.A."/>
            <person name="Bhattacharya D."/>
            <person name="Yoon H.S."/>
        </authorList>
    </citation>
    <scope>NUCLEOTIDE SEQUENCE [LARGE SCALE GENOMIC DNA]</scope>
    <source>
        <strain evidence="8 9">CCMP1338</strain>
        <tissue evidence="8">Whole cell</tissue>
    </source>
</reference>
<protein>
    <recommendedName>
        <fullName evidence="7">Major facilitator superfamily (MFS) profile domain-containing protein</fullName>
    </recommendedName>
</protein>
<evidence type="ECO:0000256" key="4">
    <source>
        <dbReference type="ARBA" id="ARBA00022989"/>
    </source>
</evidence>